<dbReference type="EMBL" id="AP024416">
    <property type="protein sequence ID" value="BCR84208.1"/>
    <property type="molecule type" value="Genomic_DNA"/>
</dbReference>
<keyword evidence="4" id="KW-1185">Reference proteome</keyword>
<dbReference type="Gene3D" id="3.60.21.10">
    <property type="match status" value="1"/>
</dbReference>
<reference evidence="3" key="2">
    <citation type="submission" date="2021-02" db="EMBL/GenBank/DDBJ databases">
        <title>Aspergillus chevalieri M1 genome sequence.</title>
        <authorList>
            <person name="Kadooka C."/>
            <person name="Mori K."/>
            <person name="Futagami T."/>
        </authorList>
    </citation>
    <scope>NUCLEOTIDE SEQUENCE</scope>
    <source>
        <strain evidence="3">M1</strain>
    </source>
</reference>
<dbReference type="RefSeq" id="XP_043132730.1">
    <property type="nucleotide sequence ID" value="XM_043276199.1"/>
</dbReference>
<dbReference type="GO" id="GO:0016787">
    <property type="term" value="F:hydrolase activity"/>
    <property type="evidence" value="ECO:0007669"/>
    <property type="project" value="InterPro"/>
</dbReference>
<dbReference type="KEGG" id="ache:ACHE_11610S"/>
<dbReference type="Proteomes" id="UP000637239">
    <property type="component" value="Chromosome 1"/>
</dbReference>
<feature type="region of interest" description="Disordered" evidence="1">
    <location>
        <begin position="73"/>
        <end position="93"/>
    </location>
</feature>
<proteinExistence type="predicted"/>
<feature type="compositionally biased region" description="Low complexity" evidence="1">
    <location>
        <begin position="74"/>
        <end position="88"/>
    </location>
</feature>
<dbReference type="AlphaFoldDB" id="A0A7R7VGC1"/>
<reference evidence="3" key="1">
    <citation type="submission" date="2021-01" db="EMBL/GenBank/DDBJ databases">
        <authorList>
            <consortium name="Aspergillus chevalieri M1 genome sequencing consortium"/>
            <person name="Kazuki M."/>
            <person name="Futagami T."/>
        </authorList>
    </citation>
    <scope>NUCLEOTIDE SEQUENCE</scope>
    <source>
        <strain evidence="3">M1</strain>
    </source>
</reference>
<evidence type="ECO:0000313" key="4">
    <source>
        <dbReference type="Proteomes" id="UP000637239"/>
    </source>
</evidence>
<evidence type="ECO:0000256" key="1">
    <source>
        <dbReference type="SAM" id="MobiDB-lite"/>
    </source>
</evidence>
<dbReference type="PANTHER" id="PTHR12905">
    <property type="entry name" value="METALLOPHOSPHOESTERASE"/>
    <property type="match status" value="1"/>
</dbReference>
<dbReference type="GeneID" id="66978567"/>
<dbReference type="SUPFAM" id="SSF56300">
    <property type="entry name" value="Metallo-dependent phosphatases"/>
    <property type="match status" value="1"/>
</dbReference>
<sequence length="387" mass="43488">MLNLHSRLPLLTRQTTPINKLPHIHPPHYRYQPYRYHYQPTTTPPTPSYSNDQRNITTMTPQTRKTRILLLSDTHTSPPTPSQSTTSSAYRSPLPKADVLLHAGDITKVGYKREHEEMLAMLKDADAELKIVIAGNHDITLDEEYYNKVGYLRHKRKLGYTAALDSKEGGDGQLENCAEIKALYTNPHAVAAGIRYLEEGLYTFTLSNGARFTVYASPYTPEFCQWAFPYERHIDRYNPQSSVSVGQFGVQAPNPVPSYPGVDIMLTHGPPYGIYDEVVPSGSYVGCEHLLKATTRAKPRLHVFGHIHEAYGGGRMDWETKKMEGIRGDPEDMLEQRCLYVDASEGGGKGLRFGEETLFVNASVVTIRYHAVNAPWLVDLDLPVEGQ</sequence>
<dbReference type="CDD" id="cd07379">
    <property type="entry name" value="MPP_239FB"/>
    <property type="match status" value="1"/>
</dbReference>
<organism evidence="3 4">
    <name type="scientific">Aspergillus chevalieri</name>
    <name type="common">Eurotium chevalieri</name>
    <dbReference type="NCBI Taxonomy" id="182096"/>
    <lineage>
        <taxon>Eukaryota</taxon>
        <taxon>Fungi</taxon>
        <taxon>Dikarya</taxon>
        <taxon>Ascomycota</taxon>
        <taxon>Pezizomycotina</taxon>
        <taxon>Eurotiomycetes</taxon>
        <taxon>Eurotiomycetidae</taxon>
        <taxon>Eurotiales</taxon>
        <taxon>Aspergillaceae</taxon>
        <taxon>Aspergillus</taxon>
        <taxon>Aspergillus subgen. Aspergillus</taxon>
    </lineage>
</organism>
<dbReference type="Pfam" id="PF00149">
    <property type="entry name" value="Metallophos"/>
    <property type="match status" value="1"/>
</dbReference>
<dbReference type="PANTHER" id="PTHR12905:SF0">
    <property type="entry name" value="CALCINEURIN-LIKE PHOSPHOESTERASE DOMAIN-CONTAINING PROTEIN"/>
    <property type="match status" value="1"/>
</dbReference>
<feature type="domain" description="Calcineurin-like phosphoesterase" evidence="2">
    <location>
        <begin position="67"/>
        <end position="309"/>
    </location>
</feature>
<protein>
    <recommendedName>
        <fullName evidence="2">Calcineurin-like phosphoesterase domain-containing protein</fullName>
    </recommendedName>
</protein>
<name>A0A7R7VGC1_ASPCH</name>
<accession>A0A7R7VGC1</accession>
<dbReference type="InterPro" id="IPR004843">
    <property type="entry name" value="Calcineurin-like_PHP"/>
</dbReference>
<gene>
    <name evidence="3" type="ORF">ACHE_11610S</name>
</gene>
<evidence type="ECO:0000313" key="3">
    <source>
        <dbReference type="EMBL" id="BCR84208.1"/>
    </source>
</evidence>
<dbReference type="InterPro" id="IPR029052">
    <property type="entry name" value="Metallo-depent_PP-like"/>
</dbReference>
<dbReference type="InterPro" id="IPR051693">
    <property type="entry name" value="UPF0046_metallophosphoest"/>
</dbReference>
<evidence type="ECO:0000259" key="2">
    <source>
        <dbReference type="Pfam" id="PF00149"/>
    </source>
</evidence>